<comment type="caution">
    <text evidence="1">The sequence shown here is derived from an EMBL/GenBank/DDBJ whole genome shotgun (WGS) entry which is preliminary data.</text>
</comment>
<organism evidence="1">
    <name type="scientific">human gut metagenome</name>
    <dbReference type="NCBI Taxonomy" id="408170"/>
    <lineage>
        <taxon>unclassified sequences</taxon>
        <taxon>metagenomes</taxon>
        <taxon>organismal metagenomes</taxon>
    </lineage>
</organism>
<reference evidence="1" key="1">
    <citation type="journal article" date="2013" name="Environ. Microbiol.">
        <title>Microbiota from the distal guts of lean and obese adolescents exhibit partial functional redundancy besides clear differences in community structure.</title>
        <authorList>
            <person name="Ferrer M."/>
            <person name="Ruiz A."/>
            <person name="Lanza F."/>
            <person name="Haange S.B."/>
            <person name="Oberbach A."/>
            <person name="Till H."/>
            <person name="Bargiela R."/>
            <person name="Campoy C."/>
            <person name="Segura M.T."/>
            <person name="Richter M."/>
            <person name="von Bergen M."/>
            <person name="Seifert J."/>
            <person name="Suarez A."/>
        </authorList>
    </citation>
    <scope>NUCLEOTIDE SEQUENCE</scope>
</reference>
<dbReference type="Pfam" id="PF16412">
    <property type="entry name" value="DUF5020"/>
    <property type="match status" value="1"/>
</dbReference>
<proteinExistence type="predicted"/>
<protein>
    <submittedName>
        <fullName evidence="1">Uncharacterized protein</fullName>
    </submittedName>
</protein>
<accession>K1SC32</accession>
<feature type="non-terminal residue" evidence="1">
    <location>
        <position position="1"/>
    </location>
</feature>
<dbReference type="AlphaFoldDB" id="K1SC32"/>
<evidence type="ECO:0000313" key="1">
    <source>
        <dbReference type="EMBL" id="EKC55003.1"/>
    </source>
</evidence>
<name>K1SC32_9ZZZZ</name>
<gene>
    <name evidence="1" type="ORF">LEA_15581</name>
</gene>
<dbReference type="EMBL" id="AJWY01010633">
    <property type="protein sequence ID" value="EKC55003.1"/>
    <property type="molecule type" value="Genomic_DNA"/>
</dbReference>
<sequence length="110" mass="12485">NVPMQFTAVWGCKDIFGLKGLNFSGFADFWWENHVSMLDKHGNVKLDKNGEVAYTPEHTVFTTEPQLWYNVGQHFGCENLSVGSEVEISHNFGSNAGWMVRPCLGVKWDF</sequence>